<comment type="caution">
    <text evidence="2">The sequence shown here is derived from an EMBL/GenBank/DDBJ whole genome shotgun (WGS) entry which is preliminary data.</text>
</comment>
<dbReference type="RefSeq" id="WP_139034220.1">
    <property type="nucleotide sequence ID" value="NZ_VDDA01000001.1"/>
</dbReference>
<evidence type="ECO:0000313" key="2">
    <source>
        <dbReference type="EMBL" id="TNC16408.1"/>
    </source>
</evidence>
<dbReference type="EMBL" id="VDDA01000001">
    <property type="protein sequence ID" value="TNC16408.1"/>
    <property type="molecule type" value="Genomic_DNA"/>
</dbReference>
<organism evidence="2 3">
    <name type="scientific">Methylobacterium terricola</name>
    <dbReference type="NCBI Taxonomy" id="2583531"/>
    <lineage>
        <taxon>Bacteria</taxon>
        <taxon>Pseudomonadati</taxon>
        <taxon>Pseudomonadota</taxon>
        <taxon>Alphaproteobacteria</taxon>
        <taxon>Hyphomicrobiales</taxon>
        <taxon>Methylobacteriaceae</taxon>
        <taxon>Methylobacterium</taxon>
    </lineage>
</organism>
<feature type="region of interest" description="Disordered" evidence="1">
    <location>
        <begin position="1"/>
        <end position="23"/>
    </location>
</feature>
<sequence length="186" mass="21582">MAEAEKKVAKRTGRPPKNPELGKRINVMFRLNEARRDQLMRDAERNGRSMSEEIEYRLERSYTDVDAISRYFGRPETVELALTISSLSDRIEKETGKKWSEDSYTMKMFYSAITRIMHLYFEEHKGELLSKPEIGKNQKLPADHPGYFLGMTCADALSLAMGLDTSVKKNWDEFMKTRQDQTQANN</sequence>
<dbReference type="InterPro" id="IPR013321">
    <property type="entry name" value="Arc_rbn_hlx_hlx"/>
</dbReference>
<evidence type="ECO:0000256" key="1">
    <source>
        <dbReference type="SAM" id="MobiDB-lite"/>
    </source>
</evidence>
<dbReference type="InterPro" id="IPR010985">
    <property type="entry name" value="Ribbon_hlx_hlx"/>
</dbReference>
<accession>A0A5C4LPP6</accession>
<proteinExistence type="predicted"/>
<evidence type="ECO:0000313" key="3">
    <source>
        <dbReference type="Proteomes" id="UP000305267"/>
    </source>
</evidence>
<evidence type="ECO:0008006" key="4">
    <source>
        <dbReference type="Google" id="ProtNLM"/>
    </source>
</evidence>
<reference evidence="2 3" key="1">
    <citation type="submission" date="2019-06" db="EMBL/GenBank/DDBJ databases">
        <title>Genome of Methylobacterium sp. 17Sr1-39.</title>
        <authorList>
            <person name="Seo T."/>
        </authorList>
    </citation>
    <scope>NUCLEOTIDE SEQUENCE [LARGE SCALE GENOMIC DNA]</scope>
    <source>
        <strain evidence="2 3">17Sr1-39</strain>
    </source>
</reference>
<gene>
    <name evidence="2" type="ORF">FF100_03950</name>
</gene>
<dbReference type="GO" id="GO:0006355">
    <property type="term" value="P:regulation of DNA-templated transcription"/>
    <property type="evidence" value="ECO:0007669"/>
    <property type="project" value="InterPro"/>
</dbReference>
<dbReference type="SUPFAM" id="SSF47598">
    <property type="entry name" value="Ribbon-helix-helix"/>
    <property type="match status" value="1"/>
</dbReference>
<protein>
    <recommendedName>
        <fullName evidence="4">Arc-like DNA binding domain-containing protein</fullName>
    </recommendedName>
</protein>
<keyword evidence="3" id="KW-1185">Reference proteome</keyword>
<dbReference type="Gene3D" id="1.10.1220.10">
    <property type="entry name" value="Met repressor-like"/>
    <property type="match status" value="1"/>
</dbReference>
<dbReference type="OrthoDB" id="10007152at2"/>
<name>A0A5C4LPP6_9HYPH</name>
<dbReference type="AlphaFoldDB" id="A0A5C4LPP6"/>
<dbReference type="Proteomes" id="UP000305267">
    <property type="component" value="Unassembled WGS sequence"/>
</dbReference>